<evidence type="ECO:0000256" key="1">
    <source>
        <dbReference type="SAM" id="SignalP"/>
    </source>
</evidence>
<dbReference type="eggNOG" id="COG0584">
    <property type="taxonomic scope" value="Bacteria"/>
</dbReference>
<dbReference type="PATRIC" id="fig|1231377.3.peg.1970"/>
<feature type="chain" id="PRO_5003865983" description="DUF5648 domain-containing protein" evidence="1">
    <location>
        <begin position="24"/>
        <end position="393"/>
    </location>
</feature>
<protein>
    <recommendedName>
        <fullName evidence="2">DUF5648 domain-containing protein</fullName>
    </recommendedName>
</protein>
<evidence type="ECO:0000259" key="2">
    <source>
        <dbReference type="Pfam" id="PF18885"/>
    </source>
</evidence>
<dbReference type="Proteomes" id="UP000006787">
    <property type="component" value="Unassembled WGS sequence"/>
</dbReference>
<reference evidence="3 4" key="1">
    <citation type="journal article" date="2012" name="J. Bacteriol.">
        <title>Genome Sequence of the Bacteriocin-Producing Strain Lactococcus garvieae DCC43.</title>
        <authorList>
            <person name="Gabrielsen C."/>
            <person name="Brede D.A."/>
            <person name="Hernandez P.E."/>
            <person name="Nes I.F."/>
            <person name="Diep D.B."/>
        </authorList>
    </citation>
    <scope>NUCLEOTIDE SEQUENCE [LARGE SCALE GENOMIC DNA]</scope>
    <source>
        <strain evidence="3 4">DCC43</strain>
    </source>
</reference>
<keyword evidence="1" id="KW-0732">Signal</keyword>
<name>K2QAY1_9LACT</name>
<dbReference type="AlphaFoldDB" id="K2QAY1"/>
<evidence type="ECO:0000313" key="4">
    <source>
        <dbReference type="Proteomes" id="UP000006787"/>
    </source>
</evidence>
<dbReference type="Pfam" id="PF18885">
    <property type="entry name" value="DUF5648"/>
    <property type="match status" value="1"/>
</dbReference>
<dbReference type="EMBL" id="AMQS01000037">
    <property type="protein sequence ID" value="EKF50637.1"/>
    <property type="molecule type" value="Genomic_DNA"/>
</dbReference>
<organism evidence="3 4">
    <name type="scientific">Lactococcus garvieae DCC43</name>
    <dbReference type="NCBI Taxonomy" id="1231377"/>
    <lineage>
        <taxon>Bacteria</taxon>
        <taxon>Bacillati</taxon>
        <taxon>Bacillota</taxon>
        <taxon>Bacilli</taxon>
        <taxon>Lactobacillales</taxon>
        <taxon>Streptococcaceae</taxon>
        <taxon>Lactococcus</taxon>
    </lineage>
</organism>
<accession>K2QAY1</accession>
<feature type="domain" description="DUF5648" evidence="2">
    <location>
        <begin position="31"/>
        <end position="162"/>
    </location>
</feature>
<sequence>MKGLMFVALCSIGIVGFQTQALADLPQSEKTYRLYNKVNMEHLYTSSKHEYDILPQKSKDWIREGQSWASPVQGDTVYRVYNPKSGEHLNTKDSWEVKVLTGKGWKAEGTAFRSGTTKDKPVYRLFNPAAGIGAHFVTMDSYEKDSLVKRGWKYEGIAWYALPKDGFRPSLNLPLIGSKTATVSGNVNLQGTGTGYQAKFTINGAGEHAISFGVQVDSGSSFGAGAAANKPIFMSENINGSSHVYTSYGPPASIGQWAKIELAYYEASNAVGFYVNDQLVGTAPAPDFKNNYVITKDGKYLIANVGGSARIRGDSVNAQFTGVQTTEKGMTAWNDFDNDWVGLDATWTNGNLDLSDFTVIGISTLPAGLNWDTYGQAGFPTADGVAQVSMLMP</sequence>
<dbReference type="InterPro" id="IPR043708">
    <property type="entry name" value="DUF5648"/>
</dbReference>
<comment type="caution">
    <text evidence="3">The sequence shown here is derived from an EMBL/GenBank/DDBJ whole genome shotgun (WGS) entry which is preliminary data.</text>
</comment>
<proteinExistence type="predicted"/>
<feature type="signal peptide" evidence="1">
    <location>
        <begin position="1"/>
        <end position="23"/>
    </location>
</feature>
<evidence type="ECO:0000313" key="3">
    <source>
        <dbReference type="EMBL" id="EKF50637.1"/>
    </source>
</evidence>
<gene>
    <name evidence="3" type="ORF">C426_1989</name>
</gene>